<reference evidence="1" key="1">
    <citation type="submission" date="2022-11" db="EMBL/GenBank/DDBJ databases">
        <authorList>
            <person name="Kikuchi T."/>
        </authorList>
    </citation>
    <scope>NUCLEOTIDE SEQUENCE</scope>
    <source>
        <strain evidence="1">PS1010</strain>
    </source>
</reference>
<gene>
    <name evidence="1" type="ORF">CAMP_LOCUS7262</name>
</gene>
<dbReference type="Proteomes" id="UP001152747">
    <property type="component" value="Unassembled WGS sequence"/>
</dbReference>
<evidence type="ECO:0000313" key="2">
    <source>
        <dbReference type="Proteomes" id="UP001152747"/>
    </source>
</evidence>
<organism evidence="1 2">
    <name type="scientific">Caenorhabditis angaria</name>
    <dbReference type="NCBI Taxonomy" id="860376"/>
    <lineage>
        <taxon>Eukaryota</taxon>
        <taxon>Metazoa</taxon>
        <taxon>Ecdysozoa</taxon>
        <taxon>Nematoda</taxon>
        <taxon>Chromadorea</taxon>
        <taxon>Rhabditida</taxon>
        <taxon>Rhabditina</taxon>
        <taxon>Rhabditomorpha</taxon>
        <taxon>Rhabditoidea</taxon>
        <taxon>Rhabditidae</taxon>
        <taxon>Peloderinae</taxon>
        <taxon>Caenorhabditis</taxon>
    </lineage>
</organism>
<keyword evidence="2" id="KW-1185">Reference proteome</keyword>
<proteinExistence type="predicted"/>
<accession>A0A9P1N1P0</accession>
<protein>
    <submittedName>
        <fullName evidence="1">Uncharacterized protein</fullName>
    </submittedName>
</protein>
<dbReference type="AlphaFoldDB" id="A0A9P1N1P0"/>
<dbReference type="EMBL" id="CANHGI010000003">
    <property type="protein sequence ID" value="CAI5444625.1"/>
    <property type="molecule type" value="Genomic_DNA"/>
</dbReference>
<evidence type="ECO:0000313" key="1">
    <source>
        <dbReference type="EMBL" id="CAI5444625.1"/>
    </source>
</evidence>
<sequence>MDSKSEHSLYNFDAIHQAVPEIDDKISGLKRKVKSDNLESTIRSLIVCENDTVAFLFKATQAKFNFEEKVIMIDMCARL</sequence>
<name>A0A9P1N1P0_9PELO</name>
<comment type="caution">
    <text evidence="1">The sequence shown here is derived from an EMBL/GenBank/DDBJ whole genome shotgun (WGS) entry which is preliminary data.</text>
</comment>